<feature type="domain" description="RagB/SusD" evidence="5">
    <location>
        <begin position="358"/>
        <end position="525"/>
    </location>
</feature>
<evidence type="ECO:0000256" key="4">
    <source>
        <dbReference type="ARBA" id="ARBA00023237"/>
    </source>
</evidence>
<keyword evidence="8" id="KW-1185">Reference proteome</keyword>
<evidence type="ECO:0000259" key="6">
    <source>
        <dbReference type="Pfam" id="PF14322"/>
    </source>
</evidence>
<evidence type="ECO:0000259" key="5">
    <source>
        <dbReference type="Pfam" id="PF07980"/>
    </source>
</evidence>
<evidence type="ECO:0000313" key="7">
    <source>
        <dbReference type="EMBL" id="MBV4360357.1"/>
    </source>
</evidence>
<name>A0A9E2SE06_9BACT</name>
<evidence type="ECO:0000256" key="1">
    <source>
        <dbReference type="ARBA" id="ARBA00004442"/>
    </source>
</evidence>
<reference evidence="7" key="1">
    <citation type="submission" date="2021-06" db="EMBL/GenBank/DDBJ databases">
        <authorList>
            <person name="Huq M.A."/>
        </authorList>
    </citation>
    <scope>NUCLEOTIDE SEQUENCE</scope>
    <source>
        <strain evidence="7">MAH-26</strain>
    </source>
</reference>
<dbReference type="Proteomes" id="UP000812270">
    <property type="component" value="Unassembled WGS sequence"/>
</dbReference>
<keyword evidence="4" id="KW-0998">Cell outer membrane</keyword>
<sequence>MKIRLTLYIASLALLQFSCNKILDTTPQDFVSPNQYYNSDKELESALAGVYDRLGDTRVYAQAMTSYLVFSDEFFMKGRTSGALGNIIDASTLEINRHWESIYTGIERANMLLENLDKSPSVSQAKKDEVKGQALFLRAYYYFMLVDEFGAVPLKLASTKSPVEKPLPGSSVKDIYAQILKDMKEAAGLVKPITDYGYNTRISKTAVYGMLSRVCLTMAGAPLHDDSKYEEARDYADSVIHSSKVIHSLNPNFKQIFINHVQEKFDVGECLWEVEFKGTNQGEILEGGMIGSYNGITSPSIDSGWAYDYVHATAKLYNAYEATDLRRDWTVANFRFVASGQTVVRTPWTSTQIYERNPGKWRREYETTLPRAQYYNGTNWPLLRYADVLLMFAEAESHLKGGPTAAAYDAINQVRRRGYGKDIHTPNATVDAPEGMSQQDFQEFIMNERLRELAFEGLRKHDLIRWGIYVPVMQEQALVYNTGMPADLKGPAITQAQRITERAVLFPIPNSELATNQNMKQNPGW</sequence>
<dbReference type="GO" id="GO:0009279">
    <property type="term" value="C:cell outer membrane"/>
    <property type="evidence" value="ECO:0007669"/>
    <property type="project" value="UniProtKB-SubCell"/>
</dbReference>
<keyword evidence="3" id="KW-0472">Membrane</keyword>
<dbReference type="CDD" id="cd08977">
    <property type="entry name" value="SusD"/>
    <property type="match status" value="1"/>
</dbReference>
<dbReference type="InterPro" id="IPR012944">
    <property type="entry name" value="SusD_RagB_dom"/>
</dbReference>
<dbReference type="Pfam" id="PF14322">
    <property type="entry name" value="SusD-like_3"/>
    <property type="match status" value="1"/>
</dbReference>
<organism evidence="7 8">
    <name type="scientific">Pinibacter aurantiacus</name>
    <dbReference type="NCBI Taxonomy" id="2851599"/>
    <lineage>
        <taxon>Bacteria</taxon>
        <taxon>Pseudomonadati</taxon>
        <taxon>Bacteroidota</taxon>
        <taxon>Chitinophagia</taxon>
        <taxon>Chitinophagales</taxon>
        <taxon>Chitinophagaceae</taxon>
        <taxon>Pinibacter</taxon>
    </lineage>
</organism>
<comment type="caution">
    <text evidence="7">The sequence shown here is derived from an EMBL/GenBank/DDBJ whole genome shotgun (WGS) entry which is preliminary data.</text>
</comment>
<accession>A0A9E2SE06</accession>
<proteinExistence type="predicted"/>
<protein>
    <submittedName>
        <fullName evidence="7">RagB/SusD family nutrient uptake outer membrane protein</fullName>
    </submittedName>
</protein>
<dbReference type="RefSeq" id="WP_217794657.1">
    <property type="nucleotide sequence ID" value="NZ_JAHSPG010000018.1"/>
</dbReference>
<keyword evidence="2" id="KW-0732">Signal</keyword>
<evidence type="ECO:0000256" key="3">
    <source>
        <dbReference type="ARBA" id="ARBA00023136"/>
    </source>
</evidence>
<feature type="domain" description="SusD-like N-terminal" evidence="6">
    <location>
        <begin position="33"/>
        <end position="216"/>
    </location>
</feature>
<dbReference type="EMBL" id="JAHSPG010000018">
    <property type="protein sequence ID" value="MBV4360357.1"/>
    <property type="molecule type" value="Genomic_DNA"/>
</dbReference>
<gene>
    <name evidence="7" type="ORF">KTO63_24550</name>
</gene>
<dbReference type="Pfam" id="PF07980">
    <property type="entry name" value="SusD_RagB"/>
    <property type="match status" value="1"/>
</dbReference>
<dbReference type="InterPro" id="IPR033985">
    <property type="entry name" value="SusD-like_N"/>
</dbReference>
<evidence type="ECO:0000313" key="8">
    <source>
        <dbReference type="Proteomes" id="UP000812270"/>
    </source>
</evidence>
<dbReference type="AlphaFoldDB" id="A0A9E2SE06"/>
<comment type="subcellular location">
    <subcellularLocation>
        <location evidence="1">Cell outer membrane</location>
    </subcellularLocation>
</comment>
<evidence type="ECO:0000256" key="2">
    <source>
        <dbReference type="ARBA" id="ARBA00022729"/>
    </source>
</evidence>